<dbReference type="PANTHER" id="PTHR43762:SF1">
    <property type="entry name" value="D-ARABINONO-1,4-LACTONE OXIDASE"/>
    <property type="match status" value="1"/>
</dbReference>
<organism evidence="3">
    <name type="scientific">Gulosibacter sediminis</name>
    <dbReference type="NCBI Taxonomy" id="1729695"/>
    <lineage>
        <taxon>Bacteria</taxon>
        <taxon>Bacillati</taxon>
        <taxon>Actinomycetota</taxon>
        <taxon>Actinomycetes</taxon>
        <taxon>Micrococcales</taxon>
        <taxon>Microbacteriaceae</taxon>
        <taxon>Gulosibacter</taxon>
    </lineage>
</organism>
<dbReference type="EMBL" id="CP097160">
    <property type="protein sequence ID" value="UQN15264.1"/>
    <property type="molecule type" value="Genomic_DNA"/>
</dbReference>
<dbReference type="Gene3D" id="3.30.70.2520">
    <property type="match status" value="1"/>
</dbReference>
<sequence length="427" mass="45643">MAVGTVLDKRESAIELVRPTTLAQVQDTVRRAHLTGAQVRLIDLQGSGDAAQPGITIDPRGLRGLVSVDPAAGTATFLAGTTIDQAATQLEAEGLSMVGAPSNAKLTLGEGVVLGGHSGAPRDASFPASIAGVTLVDETGAVLRVSASRNPHYWSAARLSLGALGIVTEVTVRVRRYQALRVKRVKADLRSMLRDLPEARSKVDYYVAAWRPGHDAVKLTLGWLEDASPAQVAARRGNLSSALHAQDEKPSLFGRLRAGVRRLFGGGTERLDERREGSTGSLAEGRDVAGANSSAVTMEYQFPLYKVDLVLQALHELAQRNRAFSGVQARLGMVARDDVWLSPAYGQDVVAVALDVSDASGRNLEALQQTEELFIYLGGLPNWAGWNTFTAGEAADVMPRYSDFVHIAHDLDPDGIFRNAAADRLVH</sequence>
<dbReference type="InterPro" id="IPR036318">
    <property type="entry name" value="FAD-bd_PCMH-like_sf"/>
</dbReference>
<proteinExistence type="predicted"/>
<reference evidence="3" key="1">
    <citation type="submission" date="2022-05" db="EMBL/GenBank/DDBJ databases">
        <title>Complete genome sequence of toluene-degrading Gulosibacter sediminis strain ACHW.36C.</title>
        <authorList>
            <person name="Wai A.C."/>
            <person name="Lai G.K."/>
            <person name="Griffin S.D."/>
            <person name="Leung F.C."/>
        </authorList>
    </citation>
    <scope>NUCLEOTIDE SEQUENCE [LARGE SCALE GENOMIC DNA]</scope>
    <source>
        <strain evidence="3">ACHW.36C</strain>
    </source>
</reference>
<dbReference type="InterPro" id="IPR010031">
    <property type="entry name" value="FAD_lactone_oxidase-like"/>
</dbReference>
<dbReference type="InterPro" id="IPR016171">
    <property type="entry name" value="Vanillyl_alc_oxidase_C-sub2"/>
</dbReference>
<evidence type="ECO:0000256" key="1">
    <source>
        <dbReference type="ARBA" id="ARBA00023002"/>
    </source>
</evidence>
<evidence type="ECO:0000259" key="2">
    <source>
        <dbReference type="PROSITE" id="PS51387"/>
    </source>
</evidence>
<dbReference type="PROSITE" id="PS51387">
    <property type="entry name" value="FAD_PCMH"/>
    <property type="match status" value="1"/>
</dbReference>
<dbReference type="Pfam" id="PF04030">
    <property type="entry name" value="ALO"/>
    <property type="match status" value="1"/>
</dbReference>
<dbReference type="InterPro" id="IPR016169">
    <property type="entry name" value="FAD-bd_PCMH_sub2"/>
</dbReference>
<name>A0ABY4MXZ7_9MICO</name>
<protein>
    <submittedName>
        <fullName evidence="3">FAD-binding protein</fullName>
    </submittedName>
</protein>
<dbReference type="InterPro" id="IPR006094">
    <property type="entry name" value="Oxid_FAD_bind_N"/>
</dbReference>
<dbReference type="InterPro" id="IPR016166">
    <property type="entry name" value="FAD-bd_PCMH"/>
</dbReference>
<dbReference type="InterPro" id="IPR007173">
    <property type="entry name" value="ALO_C"/>
</dbReference>
<dbReference type="SUPFAM" id="SSF56176">
    <property type="entry name" value="FAD-binding/transporter-associated domain-like"/>
    <property type="match status" value="1"/>
</dbReference>
<gene>
    <name evidence="3" type="ORF">M3M28_01980</name>
</gene>
<dbReference type="Gene3D" id="3.30.465.10">
    <property type="match status" value="1"/>
</dbReference>
<dbReference type="PANTHER" id="PTHR43762">
    <property type="entry name" value="L-GULONOLACTONE OXIDASE"/>
    <property type="match status" value="1"/>
</dbReference>
<evidence type="ECO:0000313" key="3">
    <source>
        <dbReference type="EMBL" id="UQN15264.1"/>
    </source>
</evidence>
<dbReference type="Pfam" id="PF01565">
    <property type="entry name" value="FAD_binding_4"/>
    <property type="match status" value="1"/>
</dbReference>
<dbReference type="Gene3D" id="1.10.45.10">
    <property type="entry name" value="Vanillyl-alcohol Oxidase, Chain A, domain 4"/>
    <property type="match status" value="1"/>
</dbReference>
<accession>A0ABY4MXZ7</accession>
<feature type="domain" description="FAD-binding PCMH-type" evidence="2">
    <location>
        <begin position="9"/>
        <end position="177"/>
    </location>
</feature>
<keyword evidence="1" id="KW-0560">Oxidoreductase</keyword>